<evidence type="ECO:0000256" key="1">
    <source>
        <dbReference type="SAM" id="Phobius"/>
    </source>
</evidence>
<evidence type="ECO:0000313" key="2">
    <source>
        <dbReference type="EMBL" id="ETT82199.1"/>
    </source>
</evidence>
<evidence type="ECO:0008006" key="4">
    <source>
        <dbReference type="Google" id="ProtNLM"/>
    </source>
</evidence>
<dbReference type="AlphaFoldDB" id="W4EPN1"/>
<feature type="transmembrane region" description="Helical" evidence="1">
    <location>
        <begin position="20"/>
        <end position="42"/>
    </location>
</feature>
<dbReference type="Proteomes" id="UP000019062">
    <property type="component" value="Unassembled WGS sequence"/>
</dbReference>
<comment type="caution">
    <text evidence="2">The sequence shown here is derived from an EMBL/GenBank/DDBJ whole genome shotgun (WGS) entry which is preliminary data.</text>
</comment>
<keyword evidence="1" id="KW-0472">Membrane</keyword>
<dbReference type="PANTHER" id="PTHR43471:SF1">
    <property type="entry name" value="ABC TRANSPORTER PERMEASE PROTEIN NOSY-RELATED"/>
    <property type="match status" value="1"/>
</dbReference>
<feature type="transmembrane region" description="Helical" evidence="1">
    <location>
        <begin position="134"/>
        <end position="158"/>
    </location>
</feature>
<reference evidence="2 3" key="1">
    <citation type="journal article" date="2014" name="BMC Genomics">
        <title>Genomic comparison of sporeforming bacilli isolated from milk.</title>
        <authorList>
            <person name="Moreno Switt A.I."/>
            <person name="Andrus A.D."/>
            <person name="Ranieri M.L."/>
            <person name="Orsi R.H."/>
            <person name="Ivy R."/>
            <person name="den Bakker H.C."/>
            <person name="Martin N.H."/>
            <person name="Wiedmann M."/>
            <person name="Boor K.J."/>
        </authorList>
    </citation>
    <scope>NUCLEOTIDE SEQUENCE [LARGE SCALE GENOMIC DNA]</scope>
    <source>
        <strain evidence="2 3">FSL R5-213</strain>
    </source>
</reference>
<feature type="transmembrane region" description="Helical" evidence="1">
    <location>
        <begin position="242"/>
        <end position="264"/>
    </location>
</feature>
<name>W4EPN1_9BACL</name>
<keyword evidence="3" id="KW-1185">Reference proteome</keyword>
<feature type="transmembrane region" description="Helical" evidence="1">
    <location>
        <begin position="54"/>
        <end position="77"/>
    </location>
</feature>
<dbReference type="GO" id="GO:0140359">
    <property type="term" value="F:ABC-type transporter activity"/>
    <property type="evidence" value="ECO:0007669"/>
    <property type="project" value="InterPro"/>
</dbReference>
<evidence type="ECO:0000313" key="3">
    <source>
        <dbReference type="Proteomes" id="UP000019062"/>
    </source>
</evidence>
<feature type="transmembrane region" description="Helical" evidence="1">
    <location>
        <begin position="170"/>
        <end position="192"/>
    </location>
</feature>
<dbReference type="PANTHER" id="PTHR43471">
    <property type="entry name" value="ABC TRANSPORTER PERMEASE"/>
    <property type="match status" value="1"/>
</dbReference>
<dbReference type="PATRIC" id="fig|1227360.4.peg.2942"/>
<dbReference type="Pfam" id="PF12679">
    <property type="entry name" value="ABC2_membrane_2"/>
    <property type="match status" value="1"/>
</dbReference>
<accession>W4EPN1</accession>
<dbReference type="GO" id="GO:0005886">
    <property type="term" value="C:plasma membrane"/>
    <property type="evidence" value="ECO:0007669"/>
    <property type="project" value="UniProtKB-SubCell"/>
</dbReference>
<organism evidence="2 3">
    <name type="scientific">Viridibacillus arenosi FSL R5-213</name>
    <dbReference type="NCBI Taxonomy" id="1227360"/>
    <lineage>
        <taxon>Bacteria</taxon>
        <taxon>Bacillati</taxon>
        <taxon>Bacillota</taxon>
        <taxon>Bacilli</taxon>
        <taxon>Bacillales</taxon>
        <taxon>Caryophanaceae</taxon>
        <taxon>Viridibacillus</taxon>
    </lineage>
</organism>
<keyword evidence="1" id="KW-0812">Transmembrane</keyword>
<dbReference type="RefSeq" id="WP_235175752.1">
    <property type="nucleotide sequence ID" value="NZ_ASQA01000034.1"/>
</dbReference>
<proteinExistence type="predicted"/>
<gene>
    <name evidence="2" type="ORF">C176_14452</name>
</gene>
<sequence length="271" mass="30211">MINGLFIRLEWKQMLRSRWMQLVAVLFVFVFAAISIIQQIALPDMNNFTRQTASFLNLLLFLLPLFILTIGSMGIANDLESGWFSLLKTYPMTIKNYIFGKYVALLLSFMLILLLAFSIVLGMSSLAGQVHLPLVFVGLSSVTILIFSALAIVCGVVAKSRLHALALSLLAWAFALLLLSYALMAVGTVVAGHTLQKLTIVMIHLNPAEWIRFGYFIFSGQHSVLGPSFYEFTEFYSSLAGLVVYVLVTICWIVLPLLFAGFLLRRKGDQV</sequence>
<dbReference type="EMBL" id="ASQA01000034">
    <property type="protein sequence ID" value="ETT82199.1"/>
    <property type="molecule type" value="Genomic_DNA"/>
</dbReference>
<protein>
    <recommendedName>
        <fullName evidence="4">ABC transporter permease</fullName>
    </recommendedName>
</protein>
<feature type="transmembrane region" description="Helical" evidence="1">
    <location>
        <begin position="97"/>
        <end position="122"/>
    </location>
</feature>
<dbReference type="eggNOG" id="COG1277">
    <property type="taxonomic scope" value="Bacteria"/>
</dbReference>
<keyword evidence="1" id="KW-1133">Transmembrane helix</keyword>